<dbReference type="Gene3D" id="3.40.50.300">
    <property type="entry name" value="P-loop containing nucleotide triphosphate hydrolases"/>
    <property type="match status" value="2"/>
</dbReference>
<dbReference type="PANTHER" id="PTHR42957:SF1">
    <property type="entry name" value="HELICASE MJ1565-RELATED"/>
    <property type="match status" value="1"/>
</dbReference>
<dbReference type="Proteomes" id="UP001254165">
    <property type="component" value="Unassembled WGS sequence"/>
</dbReference>
<dbReference type="PANTHER" id="PTHR42957">
    <property type="entry name" value="HELICASE MJ1565-RELATED"/>
    <property type="match status" value="1"/>
</dbReference>
<name>A0ABU3NNP0_9CHLR</name>
<dbReference type="EMBL" id="JAUHMF010000002">
    <property type="protein sequence ID" value="MDT8898437.1"/>
    <property type="molecule type" value="Genomic_DNA"/>
</dbReference>
<dbReference type="Pfam" id="PF01935">
    <property type="entry name" value="DUF87"/>
    <property type="match status" value="1"/>
</dbReference>
<dbReference type="GO" id="GO:0005524">
    <property type="term" value="F:ATP binding"/>
    <property type="evidence" value="ECO:0007669"/>
    <property type="project" value="UniProtKB-KW"/>
</dbReference>
<accession>A0ABU3NNP0</accession>
<dbReference type="InterPro" id="IPR027417">
    <property type="entry name" value="P-loop_NTPase"/>
</dbReference>
<evidence type="ECO:0000259" key="1">
    <source>
        <dbReference type="Pfam" id="PF01935"/>
    </source>
</evidence>
<evidence type="ECO:0000313" key="3">
    <source>
        <dbReference type="Proteomes" id="UP001254165"/>
    </source>
</evidence>
<sequence>MATQPLTVSDPEGQPIGYVVGGSLQSTLRVRLTVPPQTIQEGSFVTIRSGNWQFYGTVVDLQLGATDPRFADEPSEARLPRGLVDLLHGQTLYTNLEVLPKLMAEIGPEPGTPDYEAWRSEHPEGGRIMSVRTVPLHHATVRLAGAGDVAEIFGEPSERNFVLGYTREQGHPIPIDLEKFVQRSAGIFGATGTGKSFLTRMILAGLIKYDQASVLVFDMHNEYGYDDIASDTREPVIGLRTKFPAKVRVVGLGQDTRIHGRTPDFNLVLAERDLEPEDIEMLTRELNLKETTPTTLAALVQSFGDRWFHEFRQMEVGAEETDENGKKVPAPNSVAYWANSVGTNVMAAEGLHNKLRRLFEKPYILPDPPEGATIQQVIKSLEAGQHVVLSFGKFESDLDYLLVTNVLTRHIREAWVRKTEAYRADKSKNPPPRPLVIVLEEAHKLLNRDLAAQTTFSTIAREMRKYFVTLLVVDQRPSQIYDEVMSQLGTRISGWLGDESDIHAVLSGLADRDQLRGMLTHLQPREEVLVMGWGMPMAIPIRSRRYDERFWNEVLGKTDLSIEEGLQKLGF</sequence>
<reference evidence="2 3" key="1">
    <citation type="submission" date="2023-07" db="EMBL/GenBank/DDBJ databases">
        <title>Novel species of Thermanaerothrix with wide hydrolytic capabilities.</title>
        <authorList>
            <person name="Zayulina K.S."/>
            <person name="Podosokorskaya O.A."/>
            <person name="Elcheninov A.G."/>
        </authorList>
    </citation>
    <scope>NUCLEOTIDE SEQUENCE [LARGE SCALE GENOMIC DNA]</scope>
    <source>
        <strain evidence="2 3">4228-RoL</strain>
    </source>
</reference>
<dbReference type="SUPFAM" id="SSF52540">
    <property type="entry name" value="P-loop containing nucleoside triphosphate hydrolases"/>
    <property type="match status" value="1"/>
</dbReference>
<keyword evidence="2" id="KW-0067">ATP-binding</keyword>
<feature type="domain" description="Helicase HerA central" evidence="1">
    <location>
        <begin position="163"/>
        <end position="411"/>
    </location>
</feature>
<keyword evidence="3" id="KW-1185">Reference proteome</keyword>
<keyword evidence="2" id="KW-0547">Nucleotide-binding</keyword>
<protein>
    <submittedName>
        <fullName evidence="2">ATP-binding protein</fullName>
    </submittedName>
</protein>
<dbReference type="InterPro" id="IPR008571">
    <property type="entry name" value="HerA-like"/>
</dbReference>
<dbReference type="RefSeq" id="WP_315625096.1">
    <property type="nucleotide sequence ID" value="NZ_JAUHMF010000002.1"/>
</dbReference>
<comment type="caution">
    <text evidence="2">The sequence shown here is derived from an EMBL/GenBank/DDBJ whole genome shotgun (WGS) entry which is preliminary data.</text>
</comment>
<dbReference type="InterPro" id="IPR002789">
    <property type="entry name" value="HerA_central"/>
</dbReference>
<evidence type="ECO:0000313" key="2">
    <source>
        <dbReference type="EMBL" id="MDT8898437.1"/>
    </source>
</evidence>
<gene>
    <name evidence="2" type="ORF">QYE77_09170</name>
</gene>
<organism evidence="2 3">
    <name type="scientific">Thermanaerothrix solaris</name>
    <dbReference type="NCBI Taxonomy" id="3058434"/>
    <lineage>
        <taxon>Bacteria</taxon>
        <taxon>Bacillati</taxon>
        <taxon>Chloroflexota</taxon>
        <taxon>Anaerolineae</taxon>
        <taxon>Anaerolineales</taxon>
        <taxon>Anaerolineaceae</taxon>
        <taxon>Thermanaerothrix</taxon>
    </lineage>
</organism>
<proteinExistence type="predicted"/>